<feature type="domain" description="Calcineurin-like phosphoesterase" evidence="1">
    <location>
        <begin position="3"/>
        <end position="209"/>
    </location>
</feature>
<sequence>MKIQIYSDLHLEFSAFEPPATDADLVVLAGDIGVLARGVKWANATFARPVIYCSGNHEFYKGNLDRTLAKMSDLAAPHVHVMENQVRVFGSTRFLVATGWTDFTSTGDLVAATMTCAREMNDFRMIRTTAAYRRIRPADLIEKNRATYAWLDEQLSQPFPGATVVVTHHAPIEEVAGEKQDGHVSAAYFNRWYDLIPKANVWIFGHTHRAIDINLGGCRFVSNPRGYPQEATGFISDFTITV</sequence>
<evidence type="ECO:0000313" key="3">
    <source>
        <dbReference type="Proteomes" id="UP000030949"/>
    </source>
</evidence>
<comment type="caution">
    <text evidence="2">The sequence shown here is derived from an EMBL/GenBank/DDBJ whole genome shotgun (WGS) entry which is preliminary data.</text>
</comment>
<organism evidence="2 3">
    <name type="scientific">Pseudomonas frederiksbergensis</name>
    <dbReference type="NCBI Taxonomy" id="104087"/>
    <lineage>
        <taxon>Bacteria</taxon>
        <taxon>Pseudomonadati</taxon>
        <taxon>Pseudomonadota</taxon>
        <taxon>Gammaproteobacteria</taxon>
        <taxon>Pseudomonadales</taxon>
        <taxon>Pseudomonadaceae</taxon>
        <taxon>Pseudomonas</taxon>
    </lineage>
</organism>
<reference evidence="3" key="1">
    <citation type="submission" date="2015-03" db="EMBL/GenBank/DDBJ databases">
        <title>Pseudomonas frederiksbergensis hydrocarbon degrader.</title>
        <authorList>
            <person name="Brown L.M."/>
            <person name="Ruiz O.N."/>
            <person name="Mueller S."/>
            <person name="Gunasekera T.S."/>
        </authorList>
    </citation>
    <scope>NUCLEOTIDE SEQUENCE [LARGE SCALE GENOMIC DNA]</scope>
    <source>
        <strain evidence="3">SI8</strain>
    </source>
</reference>
<dbReference type="EMBL" id="JQGJ01000001">
    <property type="protein sequence ID" value="KHK66440.1"/>
    <property type="molecule type" value="Genomic_DNA"/>
</dbReference>
<dbReference type="RefSeq" id="WP_039588502.1">
    <property type="nucleotide sequence ID" value="NZ_JQGJ02000002.1"/>
</dbReference>
<dbReference type="Gene3D" id="3.60.21.10">
    <property type="match status" value="2"/>
</dbReference>
<evidence type="ECO:0000313" key="2">
    <source>
        <dbReference type="EMBL" id="KHK66440.1"/>
    </source>
</evidence>
<protein>
    <submittedName>
        <fullName evidence="2">Serine/threonine protein phosphatase</fullName>
    </submittedName>
</protein>
<dbReference type="InterPro" id="IPR029052">
    <property type="entry name" value="Metallo-depent_PP-like"/>
</dbReference>
<dbReference type="Pfam" id="PF00149">
    <property type="entry name" value="Metallophos"/>
    <property type="match status" value="1"/>
</dbReference>
<name>A0A0B1Z763_9PSED</name>
<dbReference type="InterPro" id="IPR004843">
    <property type="entry name" value="Calcineurin-like_PHP"/>
</dbReference>
<gene>
    <name evidence="2" type="ORF">JZ00_00975</name>
</gene>
<dbReference type="GO" id="GO:0016787">
    <property type="term" value="F:hydrolase activity"/>
    <property type="evidence" value="ECO:0007669"/>
    <property type="project" value="InterPro"/>
</dbReference>
<proteinExistence type="predicted"/>
<evidence type="ECO:0000259" key="1">
    <source>
        <dbReference type="Pfam" id="PF00149"/>
    </source>
</evidence>
<dbReference type="PANTHER" id="PTHR37844">
    <property type="entry name" value="SER/THR PROTEIN PHOSPHATASE SUPERFAMILY (AFU_ORTHOLOGUE AFUA_1G14840)"/>
    <property type="match status" value="1"/>
</dbReference>
<dbReference type="Proteomes" id="UP000030949">
    <property type="component" value="Unassembled WGS sequence"/>
</dbReference>
<dbReference type="SUPFAM" id="SSF56300">
    <property type="entry name" value="Metallo-dependent phosphatases"/>
    <property type="match status" value="1"/>
</dbReference>
<dbReference type="OrthoDB" id="356681at2"/>
<accession>A0A0B1Z763</accession>
<dbReference type="AlphaFoldDB" id="A0A0B1Z763"/>
<dbReference type="PANTHER" id="PTHR37844:SF2">
    <property type="entry name" value="SER_THR PROTEIN PHOSPHATASE SUPERFAMILY (AFU_ORTHOLOGUE AFUA_1G14840)"/>
    <property type="match status" value="1"/>
</dbReference>